<accession>A0ABT3GGB6</accession>
<evidence type="ECO:0000313" key="2">
    <source>
        <dbReference type="Proteomes" id="UP001320876"/>
    </source>
</evidence>
<organism evidence="1 2">
    <name type="scientific">Luteolibacter arcticus</name>
    <dbReference type="NCBI Taxonomy" id="1581411"/>
    <lineage>
        <taxon>Bacteria</taxon>
        <taxon>Pseudomonadati</taxon>
        <taxon>Verrucomicrobiota</taxon>
        <taxon>Verrucomicrobiia</taxon>
        <taxon>Verrucomicrobiales</taxon>
        <taxon>Verrucomicrobiaceae</taxon>
        <taxon>Luteolibacter</taxon>
    </lineage>
</organism>
<comment type="caution">
    <text evidence="1">The sequence shown here is derived from an EMBL/GenBank/DDBJ whole genome shotgun (WGS) entry which is preliminary data.</text>
</comment>
<sequence length="522" mass="55486">MSKNPMVKWIVSSVLIAGVLASGLVWLSRGGHSNGTGTSAGKELQVFCAAGMKAPLEELALQYERAYGTKVNLQYGGSGSLLATIESTNQGDLYIPAELAYATKARDKKLGMEVIELASMKPVLAVAKGNPKHIRGWQDLLQRSELNLGLCHRETAAIGSLVQFVAKQRNEWEGLLKASDVTKNTVSELAIDLKAGALDATFLWDQTVASMEGLEVLPCPELGTRPVSVPAVVLASSSSPKSTLHFARWIASPEHGAPVFRRHHFAATGGDAWQESPEMTIYAGSVNRPAVERILNSFCDREGAQVRTVFNGCGVLCASMQALANQPGGTAPDAYYACDVCFVPPVADLFPEAVRLTETDLVIAVPNGNPAGIRSLADLSKPGLRLGVCDVEQSALGFLTDRLLDRSALKKAVAGRVVARAPTGDLLVNQLRAGSLDAAVVYRANVATLGHAIDAIAIDHPAAKAVQPFAVGDKSKNKQLANRLLETLRAGKEDFIAAGFRPLELEEPVASKSFTAPGFEKN</sequence>
<dbReference type="SUPFAM" id="SSF53850">
    <property type="entry name" value="Periplasmic binding protein-like II"/>
    <property type="match status" value="2"/>
</dbReference>
<name>A0ABT3GGB6_9BACT</name>
<dbReference type="EMBL" id="JAPDDT010000003">
    <property type="protein sequence ID" value="MCW1922650.1"/>
    <property type="molecule type" value="Genomic_DNA"/>
</dbReference>
<evidence type="ECO:0000313" key="1">
    <source>
        <dbReference type="EMBL" id="MCW1922650.1"/>
    </source>
</evidence>
<dbReference type="PANTHER" id="PTHR30632:SF0">
    <property type="entry name" value="SULFATE-BINDING PROTEIN"/>
    <property type="match status" value="1"/>
</dbReference>
<reference evidence="1 2" key="1">
    <citation type="submission" date="2022-10" db="EMBL/GenBank/DDBJ databases">
        <title>Luteolibacter arcticus strain CCTCC AB 2014275, whole genome shotgun sequencing project.</title>
        <authorList>
            <person name="Zhao G."/>
            <person name="Shen L."/>
        </authorList>
    </citation>
    <scope>NUCLEOTIDE SEQUENCE [LARGE SCALE GENOMIC DNA]</scope>
    <source>
        <strain evidence="1 2">CCTCC AB 2014275</strain>
    </source>
</reference>
<gene>
    <name evidence="1" type="ORF">OKA05_08795</name>
</gene>
<dbReference type="Gene3D" id="3.40.190.10">
    <property type="entry name" value="Periplasmic binding protein-like II"/>
    <property type="match status" value="3"/>
</dbReference>
<dbReference type="PANTHER" id="PTHR30632">
    <property type="entry name" value="MOLYBDATE-BINDING PERIPLASMIC PROTEIN"/>
    <property type="match status" value="1"/>
</dbReference>
<protein>
    <submittedName>
        <fullName evidence="1">Substrate-binding domain-containing protein</fullName>
    </submittedName>
</protein>
<proteinExistence type="predicted"/>
<dbReference type="Proteomes" id="UP001320876">
    <property type="component" value="Unassembled WGS sequence"/>
</dbReference>
<keyword evidence="2" id="KW-1185">Reference proteome</keyword>
<dbReference type="Pfam" id="PF13531">
    <property type="entry name" value="SBP_bac_11"/>
    <property type="match status" value="2"/>
</dbReference>
<dbReference type="InterPro" id="IPR050682">
    <property type="entry name" value="ModA/WtpA"/>
</dbReference>
<dbReference type="RefSeq" id="WP_264486759.1">
    <property type="nucleotide sequence ID" value="NZ_JAPDDT010000003.1"/>
</dbReference>